<dbReference type="EMBL" id="PDJG01000001">
    <property type="protein sequence ID" value="PFG32852.1"/>
    <property type="molecule type" value="Genomic_DNA"/>
</dbReference>
<name>A0A2A9E3N8_9MICO</name>
<dbReference type="PANTHER" id="PTHR39082">
    <property type="entry name" value="PHOSPHOLIPASE C-BETA-2-RELATED"/>
    <property type="match status" value="1"/>
</dbReference>
<keyword evidence="1" id="KW-0175">Coiled coil</keyword>
<evidence type="ECO:0000313" key="5">
    <source>
        <dbReference type="Proteomes" id="UP000225548"/>
    </source>
</evidence>
<keyword evidence="5" id="KW-1185">Reference proteome</keyword>
<evidence type="ECO:0000313" key="4">
    <source>
        <dbReference type="EMBL" id="PFG32852.1"/>
    </source>
</evidence>
<reference evidence="4 5" key="1">
    <citation type="submission" date="2017-10" db="EMBL/GenBank/DDBJ databases">
        <title>Sequencing the genomes of 1000 actinobacteria strains.</title>
        <authorList>
            <person name="Klenk H.-P."/>
        </authorList>
    </citation>
    <scope>NUCLEOTIDE SEQUENCE [LARGE SCALE GENOMIC DNA]</scope>
    <source>
        <strain evidence="4 5">DSM 18966</strain>
    </source>
</reference>
<dbReference type="RefSeq" id="WP_098454159.1">
    <property type="nucleotide sequence ID" value="NZ_PDJG01000001.1"/>
</dbReference>
<evidence type="ECO:0000256" key="1">
    <source>
        <dbReference type="SAM" id="Coils"/>
    </source>
</evidence>
<evidence type="ECO:0000259" key="3">
    <source>
        <dbReference type="Pfam" id="PF24481"/>
    </source>
</evidence>
<organism evidence="4 5">
    <name type="scientific">Sanguibacter antarcticus</name>
    <dbReference type="NCBI Taxonomy" id="372484"/>
    <lineage>
        <taxon>Bacteria</taxon>
        <taxon>Bacillati</taxon>
        <taxon>Actinomycetota</taxon>
        <taxon>Actinomycetes</taxon>
        <taxon>Micrococcales</taxon>
        <taxon>Sanguibacteraceae</taxon>
        <taxon>Sanguibacter</taxon>
    </lineage>
</organism>
<accession>A0A2A9E3N8</accession>
<dbReference type="Gene3D" id="1.10.287.1490">
    <property type="match status" value="1"/>
</dbReference>
<feature type="domain" description="C4-type zinc ribbon" evidence="2">
    <location>
        <begin position="205"/>
        <end position="239"/>
    </location>
</feature>
<gene>
    <name evidence="4" type="ORF">ATL42_0703</name>
</gene>
<dbReference type="Pfam" id="PF24481">
    <property type="entry name" value="CT398_CC"/>
    <property type="match status" value="1"/>
</dbReference>
<feature type="coiled-coil region" evidence="1">
    <location>
        <begin position="52"/>
        <end position="155"/>
    </location>
</feature>
<dbReference type="Proteomes" id="UP000225548">
    <property type="component" value="Unassembled WGS sequence"/>
</dbReference>
<dbReference type="Pfam" id="PF02591">
    <property type="entry name" value="Zn_ribbon_9"/>
    <property type="match status" value="1"/>
</dbReference>
<dbReference type="PANTHER" id="PTHR39082:SF1">
    <property type="entry name" value="SCAVENGER RECEPTOR CLASS A MEMBER 3"/>
    <property type="match status" value="1"/>
</dbReference>
<sequence>MTTAPAEDQRRLLEVQALDTRVQQLAHKRTALPALARVTEVESQLADLHTALVTSRTAVNDLRRELTKAENDVEQVRARATRDQARLDSGAVGAKDAQALVNELESLARRQNGLEEIELEIMERLEAHEDALAKLDEANAKVLAAQAEAATERDAAFAEIDTEVSAVQAKRVGAVEGIDPGLVKLYDKLRGQLGGLGAAAFRGRRCEGCRLEMNPTDAQRIRTAAPDEVITCEECDRILVRSVETKPVD</sequence>
<dbReference type="AlphaFoldDB" id="A0A2A9E3N8"/>
<dbReference type="OrthoDB" id="9784388at2"/>
<comment type="caution">
    <text evidence="4">The sequence shown here is derived from an EMBL/GenBank/DDBJ whole genome shotgun (WGS) entry which is preliminary data.</text>
</comment>
<dbReference type="InterPro" id="IPR003743">
    <property type="entry name" value="Zf-RING_7"/>
</dbReference>
<feature type="domain" description="CT398-like coiled coil hairpin" evidence="3">
    <location>
        <begin position="15"/>
        <end position="193"/>
    </location>
</feature>
<protein>
    <submittedName>
        <fullName evidence="4">Uncharacterized protein</fullName>
    </submittedName>
</protein>
<evidence type="ECO:0000259" key="2">
    <source>
        <dbReference type="Pfam" id="PF02591"/>
    </source>
</evidence>
<dbReference type="InterPro" id="IPR052376">
    <property type="entry name" value="Oxidative_Scav/Glycosyltrans"/>
</dbReference>
<proteinExistence type="predicted"/>
<dbReference type="InterPro" id="IPR056003">
    <property type="entry name" value="CT398_CC_hairpin"/>
</dbReference>